<keyword evidence="1" id="KW-1277">Toxin-antitoxin system</keyword>
<keyword evidence="4" id="KW-1185">Reference proteome</keyword>
<dbReference type="RefSeq" id="WP_187964596.1">
    <property type="nucleotide sequence ID" value="NZ_JACVDC010000010.1"/>
</dbReference>
<keyword evidence="2" id="KW-0472">Membrane</keyword>
<dbReference type="InterPro" id="IPR035093">
    <property type="entry name" value="RelE/ParE_toxin_dom_sf"/>
</dbReference>
<evidence type="ECO:0000313" key="4">
    <source>
        <dbReference type="Proteomes" id="UP000653730"/>
    </source>
</evidence>
<sequence>MACKLLIKPRAEYDMAEAISWYESKSPGLGQKFIDQVEKYVKEIQQNPEHYQIRRKPYREAYIRSFPFVIIYEVLADTVVVYSVFNTYRNPQRKPGK</sequence>
<evidence type="ECO:0000313" key="3">
    <source>
        <dbReference type="EMBL" id="MBC9795442.1"/>
    </source>
</evidence>
<organism evidence="3 4">
    <name type="scientific">Sinomicrobium weinanense</name>
    <dbReference type="NCBI Taxonomy" id="2842200"/>
    <lineage>
        <taxon>Bacteria</taxon>
        <taxon>Pseudomonadati</taxon>
        <taxon>Bacteroidota</taxon>
        <taxon>Flavobacteriia</taxon>
        <taxon>Flavobacteriales</taxon>
        <taxon>Flavobacteriaceae</taxon>
        <taxon>Sinomicrobium</taxon>
    </lineage>
</organism>
<dbReference type="Pfam" id="PF05016">
    <property type="entry name" value="ParE_toxin"/>
    <property type="match status" value="1"/>
</dbReference>
<reference evidence="3 4" key="1">
    <citation type="submission" date="2020-09" db="EMBL/GenBank/DDBJ databases">
        <title>Sinomicrobium weinanense sp. nov., a halophilic bacteria isolated from saline-alkali soil.</title>
        <authorList>
            <person name="Wu P."/>
            <person name="Ren H."/>
            <person name="Mei Y."/>
            <person name="Liang Y."/>
            <person name="Chen Z."/>
        </authorList>
    </citation>
    <scope>NUCLEOTIDE SEQUENCE [LARGE SCALE GENOMIC DNA]</scope>
    <source>
        <strain evidence="3 4">FJxs</strain>
    </source>
</reference>
<protein>
    <submittedName>
        <fullName evidence="3">Type II toxin-antitoxin system RelE/ParE family toxin</fullName>
    </submittedName>
</protein>
<feature type="transmembrane region" description="Helical" evidence="2">
    <location>
        <begin position="61"/>
        <end position="85"/>
    </location>
</feature>
<dbReference type="InterPro" id="IPR007712">
    <property type="entry name" value="RelE/ParE_toxin"/>
</dbReference>
<keyword evidence="2" id="KW-0812">Transmembrane</keyword>
<comment type="caution">
    <text evidence="3">The sequence shown here is derived from an EMBL/GenBank/DDBJ whole genome shotgun (WGS) entry which is preliminary data.</text>
</comment>
<dbReference type="Proteomes" id="UP000653730">
    <property type="component" value="Unassembled WGS sequence"/>
</dbReference>
<dbReference type="EMBL" id="JACVDC010000010">
    <property type="protein sequence ID" value="MBC9795442.1"/>
    <property type="molecule type" value="Genomic_DNA"/>
</dbReference>
<gene>
    <name evidence="3" type="ORF">IBL28_05670</name>
</gene>
<dbReference type="AlphaFoldDB" id="A0A926Q133"/>
<proteinExistence type="predicted"/>
<name>A0A926Q133_9FLAO</name>
<dbReference type="Gene3D" id="3.30.2310.20">
    <property type="entry name" value="RelE-like"/>
    <property type="match status" value="1"/>
</dbReference>
<accession>A0A926Q133</accession>
<evidence type="ECO:0000256" key="1">
    <source>
        <dbReference type="ARBA" id="ARBA00022649"/>
    </source>
</evidence>
<keyword evidence="2" id="KW-1133">Transmembrane helix</keyword>
<evidence type="ECO:0000256" key="2">
    <source>
        <dbReference type="SAM" id="Phobius"/>
    </source>
</evidence>